<dbReference type="NCBIfam" id="TIGR00360">
    <property type="entry name" value="ComEC_N-term"/>
    <property type="match status" value="1"/>
</dbReference>
<reference evidence="9 10" key="1">
    <citation type="journal article" date="2011" name="Stand. Genomic Sci.">
        <title>Complete genome sequence of the gliding, heparinolytic Pedobacter saltans type strain (113).</title>
        <authorList>
            <person name="Liolios K."/>
            <person name="Sikorski J."/>
            <person name="Lu M."/>
            <person name="Nolan M."/>
            <person name="Lapidus A."/>
            <person name="Lucas S."/>
            <person name="Hammon N."/>
            <person name="Deshpande S."/>
            <person name="Cheng J.F."/>
            <person name="Tapia R."/>
            <person name="Han C."/>
            <person name="Goodwin L."/>
            <person name="Pitluck S."/>
            <person name="Huntemann M."/>
            <person name="Ivanova N."/>
            <person name="Pagani I."/>
            <person name="Mavromatis K."/>
            <person name="Ovchinikova G."/>
            <person name="Pati A."/>
            <person name="Chen A."/>
            <person name="Palaniappan K."/>
            <person name="Land M."/>
            <person name="Hauser L."/>
            <person name="Brambilla E.M."/>
            <person name="Kotsyurbenko O."/>
            <person name="Rohde M."/>
            <person name="Tindall B.J."/>
            <person name="Abt B."/>
            <person name="Goker M."/>
            <person name="Detter J.C."/>
            <person name="Woyke T."/>
            <person name="Bristow J."/>
            <person name="Eisen J.A."/>
            <person name="Markowitz V."/>
            <person name="Hugenholtz P."/>
            <person name="Klenk H.P."/>
            <person name="Kyrpides N.C."/>
        </authorList>
    </citation>
    <scope>NUCLEOTIDE SEQUENCE [LARGE SCALE GENOMIC DNA]</scope>
    <source>
        <strain evidence="10">ATCC 51119 / DSM 12145 / JCM 21818 / LMG 10337 / NBRC 100064 / NCIMB 13643</strain>
    </source>
</reference>
<reference evidence="10" key="2">
    <citation type="submission" date="2011-02" db="EMBL/GenBank/DDBJ databases">
        <title>The complete genome of Pedobacter saltans DSM 12145.</title>
        <authorList>
            <consortium name="US DOE Joint Genome Institute (JGI-PGF)"/>
            <person name="Lucas S."/>
            <person name="Copeland A."/>
            <person name="Lapidus A."/>
            <person name="Bruce D."/>
            <person name="Goodwin L."/>
            <person name="Pitluck S."/>
            <person name="Kyrpides N."/>
            <person name="Mavromatis K."/>
            <person name="Pagani I."/>
            <person name="Ivanova N."/>
            <person name="Ovchinnikova G."/>
            <person name="Lu M."/>
            <person name="Detter J.C."/>
            <person name="Han C."/>
            <person name="Land M."/>
            <person name="Hauser L."/>
            <person name="Markowitz V."/>
            <person name="Cheng J.-F."/>
            <person name="Hugenholtz P."/>
            <person name="Woyke T."/>
            <person name="Wu D."/>
            <person name="Tindall B."/>
            <person name="Pomrenke H.G."/>
            <person name="Brambilla E."/>
            <person name="Klenk H.-P."/>
            <person name="Eisen J.A."/>
        </authorList>
    </citation>
    <scope>NUCLEOTIDE SEQUENCE [LARGE SCALE GENOMIC DNA]</scope>
    <source>
        <strain evidence="10">ATCC 51119 / DSM 12145 / JCM 21818 / LMG 10337 / NBRC 100064 / NCIMB 13643</strain>
    </source>
</reference>
<feature type="transmembrane region" description="Helical" evidence="6">
    <location>
        <begin position="424"/>
        <end position="449"/>
    </location>
</feature>
<keyword evidence="4 6" id="KW-1133">Transmembrane helix</keyword>
<dbReference type="KEGG" id="psn:Pedsa_1321"/>
<keyword evidence="5 6" id="KW-0472">Membrane</keyword>
<evidence type="ECO:0000256" key="3">
    <source>
        <dbReference type="ARBA" id="ARBA00022692"/>
    </source>
</evidence>
<feature type="transmembrane region" description="Helical" evidence="6">
    <location>
        <begin position="487"/>
        <end position="506"/>
    </location>
</feature>
<evidence type="ECO:0000256" key="5">
    <source>
        <dbReference type="ARBA" id="ARBA00023136"/>
    </source>
</evidence>
<evidence type="ECO:0000259" key="8">
    <source>
        <dbReference type="Pfam" id="PF13567"/>
    </source>
</evidence>
<comment type="subcellular location">
    <subcellularLocation>
        <location evidence="1">Cell membrane</location>
        <topology evidence="1">Multi-pass membrane protein</topology>
    </subcellularLocation>
</comment>
<dbReference type="OrthoDB" id="9761531at2"/>
<evidence type="ECO:0000259" key="7">
    <source>
        <dbReference type="Pfam" id="PF03772"/>
    </source>
</evidence>
<evidence type="ECO:0000256" key="6">
    <source>
        <dbReference type="SAM" id="Phobius"/>
    </source>
</evidence>
<sequence>MVSFFKEEIPFFRHIWFFIAGIGIAIKYNVNSASDLPLLYWMFFFLFIILFLIISRLKKLFFLNWIAGVTISLLFTLTGIIWCNSYKEIERKNHFSKVEASHLIAIIEEPPKLKGDIARFPVKVIQSINNQTITATLGKLLLALRFDTLQKPKLQYGDLLLIKAHYSETEQAFNPAEFNYKRFLSYKQIYHQSFINIKDVKLLKSECGNPVLDYSLKFREILVKKFKQYLPDKNAQSVASTLILGDRAELDPEILSAYQNTGTLHVLSVSGMHVMIVVFVLNILFKPLDKFKAGRIVRLIFMLVLIWTYSIVTGLAPSILRAAIMVSVALLSKFSKGKSNSYNVLAIAAFIILLANPYNLMDIGFQLSFLAVLGLIYIHPKLYQLYNPKYKIVDLCWQCICVSLAAQLATTPLSLFYFHQFPTYFLIGNLFMALPATIIMIGGFIFLAIPIDIVQYWLGLFLSYFLNFTNQGLIYIQQLPFSTVNQIWLTVIDLIALYLLLILLIYPNSYKQKQIAICIVSFILFVSFSNKNVKLINQHKTVFFSLRKNTAIAYIKGKSCLLITDLDTNDYTYKFSVKPYLDSCKIKSIKFINPHLTEHENIYSFGDKTLKLLNHRQKTFHKSNVDWLLITGNRNYPIAELLEYYSFQKLLIDGKNSDYNIRKLTSQADLLNLDYYILKRNFAKEIDH</sequence>
<evidence type="ECO:0000256" key="4">
    <source>
        <dbReference type="ARBA" id="ARBA00022989"/>
    </source>
</evidence>
<protein>
    <submittedName>
        <fullName evidence="9">ComEC/Rec2-related protein</fullName>
    </submittedName>
</protein>
<dbReference type="STRING" id="762903.Pedsa_1321"/>
<dbReference type="eggNOG" id="COG0658">
    <property type="taxonomic scope" value="Bacteria"/>
</dbReference>
<evidence type="ECO:0000256" key="1">
    <source>
        <dbReference type="ARBA" id="ARBA00004651"/>
    </source>
</evidence>
<dbReference type="GO" id="GO:0005886">
    <property type="term" value="C:plasma membrane"/>
    <property type="evidence" value="ECO:0007669"/>
    <property type="project" value="UniProtKB-SubCell"/>
</dbReference>
<dbReference type="PANTHER" id="PTHR30619">
    <property type="entry name" value="DNA INTERNALIZATION/COMPETENCE PROTEIN COMEC/REC2"/>
    <property type="match status" value="1"/>
</dbReference>
<feature type="transmembrane region" description="Helical" evidence="6">
    <location>
        <begin position="342"/>
        <end position="358"/>
    </location>
</feature>
<dbReference type="HOGENOM" id="CLU_010363_5_0_10"/>
<evidence type="ECO:0000313" key="10">
    <source>
        <dbReference type="Proteomes" id="UP000000310"/>
    </source>
</evidence>
<proteinExistence type="predicted"/>
<evidence type="ECO:0000256" key="2">
    <source>
        <dbReference type="ARBA" id="ARBA00022475"/>
    </source>
</evidence>
<dbReference type="InterPro" id="IPR052159">
    <property type="entry name" value="Competence_DNA_uptake"/>
</dbReference>
<feature type="transmembrane region" description="Helical" evidence="6">
    <location>
        <begin position="364"/>
        <end position="383"/>
    </location>
</feature>
<name>F0SEJ8_PSESL</name>
<evidence type="ECO:0000313" key="9">
    <source>
        <dbReference type="EMBL" id="ADY51888.1"/>
    </source>
</evidence>
<dbReference type="Proteomes" id="UP000000310">
    <property type="component" value="Chromosome"/>
</dbReference>
<dbReference type="Pfam" id="PF13567">
    <property type="entry name" value="DUF4131"/>
    <property type="match status" value="1"/>
</dbReference>
<feature type="transmembrane region" description="Helical" evidence="6">
    <location>
        <begin position="456"/>
        <end position="475"/>
    </location>
</feature>
<feature type="domain" description="DUF4131" evidence="8">
    <location>
        <begin position="36"/>
        <end position="196"/>
    </location>
</feature>
<feature type="transmembrane region" description="Helical" evidence="6">
    <location>
        <begin position="264"/>
        <end position="284"/>
    </location>
</feature>
<feature type="transmembrane region" description="Helical" evidence="6">
    <location>
        <begin position="296"/>
        <end position="312"/>
    </location>
</feature>
<organism evidence="9 10">
    <name type="scientific">Pseudopedobacter saltans (strain ATCC 51119 / DSM 12145 / JCM 21818 / CCUG 39354 / LMG 10337 / NBRC 100064 / NCIMB 13643)</name>
    <name type="common">Pedobacter saltans</name>
    <dbReference type="NCBI Taxonomy" id="762903"/>
    <lineage>
        <taxon>Bacteria</taxon>
        <taxon>Pseudomonadati</taxon>
        <taxon>Bacteroidota</taxon>
        <taxon>Sphingobacteriia</taxon>
        <taxon>Sphingobacteriales</taxon>
        <taxon>Sphingobacteriaceae</taxon>
        <taxon>Pseudopedobacter</taxon>
    </lineage>
</organism>
<accession>F0SEJ8</accession>
<feature type="domain" description="ComEC/Rec2-related protein" evidence="7">
    <location>
        <begin position="242"/>
        <end position="506"/>
    </location>
</feature>
<dbReference type="RefSeq" id="WP_013632387.1">
    <property type="nucleotide sequence ID" value="NC_015177.1"/>
</dbReference>
<dbReference type="EMBL" id="CP002545">
    <property type="protein sequence ID" value="ADY51888.1"/>
    <property type="molecule type" value="Genomic_DNA"/>
</dbReference>
<feature type="transmembrane region" description="Helical" evidence="6">
    <location>
        <begin position="12"/>
        <end position="30"/>
    </location>
</feature>
<keyword evidence="3 6" id="KW-0812">Transmembrane</keyword>
<dbReference type="InterPro" id="IPR004477">
    <property type="entry name" value="ComEC_N"/>
</dbReference>
<dbReference type="InterPro" id="IPR025405">
    <property type="entry name" value="DUF4131"/>
</dbReference>
<dbReference type="AlphaFoldDB" id="F0SEJ8"/>
<gene>
    <name evidence="9" type="ordered locus">Pedsa_1321</name>
</gene>
<dbReference type="Pfam" id="PF03772">
    <property type="entry name" value="Competence"/>
    <property type="match status" value="1"/>
</dbReference>
<dbReference type="PANTHER" id="PTHR30619:SF1">
    <property type="entry name" value="RECOMBINATION PROTEIN 2"/>
    <property type="match status" value="1"/>
</dbReference>
<keyword evidence="10" id="KW-1185">Reference proteome</keyword>
<feature type="transmembrane region" description="Helical" evidence="6">
    <location>
        <begin position="36"/>
        <end position="54"/>
    </location>
</feature>
<feature type="transmembrane region" description="Helical" evidence="6">
    <location>
        <begin position="61"/>
        <end position="82"/>
    </location>
</feature>
<keyword evidence="2" id="KW-1003">Cell membrane</keyword>